<dbReference type="HOGENOM" id="CLU_1226600_0_0_1"/>
<dbReference type="GO" id="GO:0045893">
    <property type="term" value="P:positive regulation of DNA-templated transcription"/>
    <property type="evidence" value="ECO:0007669"/>
    <property type="project" value="InterPro"/>
</dbReference>
<feature type="region of interest" description="Disordered" evidence="4">
    <location>
        <begin position="14"/>
        <end position="61"/>
    </location>
</feature>
<evidence type="ECO:0000313" key="5">
    <source>
        <dbReference type="EMBL" id="RCV10786.1"/>
    </source>
</evidence>
<keyword evidence="3" id="KW-0539">Nucleus</keyword>
<gene>
    <name evidence="5" type="ORF">SETIT_2G136200v2</name>
</gene>
<evidence type="ECO:0000256" key="1">
    <source>
        <dbReference type="ARBA" id="ARBA00004123"/>
    </source>
</evidence>
<evidence type="ECO:0000313" key="7">
    <source>
        <dbReference type="Proteomes" id="UP000004995"/>
    </source>
</evidence>
<dbReference type="PANTHER" id="PTHR22952:SF417">
    <property type="entry name" value="OS09G0456200 PROTEIN"/>
    <property type="match status" value="1"/>
</dbReference>
<sequence length="226" mass="23598">MAVRGSCMLSNELLRSTAANPPVAPSHPRTDPARPPRGRGVGRPGRAPLQRRSRGALTRPRTLSVKAVDEVWRDFVCEGPAPGAAGGGAEPYPNRQQTLGEMMLEEFLVRVGVVLDNPTTAAVPAQPVAPQPIQAVSNGASIFFGNFGAANDAGAGAMGFVLVGIGDQAMGNGLMLGVAGMASAAVTSPVDTSVAQLDSVGNGNGDCPRPWRRCHTLLRREEERRK</sequence>
<evidence type="ECO:0000256" key="2">
    <source>
        <dbReference type="ARBA" id="ARBA00023125"/>
    </source>
</evidence>
<proteinExistence type="predicted"/>
<accession>K4A0D2</accession>
<dbReference type="AlphaFoldDB" id="K4A0D2"/>
<dbReference type="InterPro" id="IPR043452">
    <property type="entry name" value="BZIP46-like"/>
</dbReference>
<dbReference type="Proteomes" id="UP000004995">
    <property type="component" value="Unassembled WGS sequence"/>
</dbReference>
<evidence type="ECO:0000313" key="6">
    <source>
        <dbReference type="EnsemblPlants" id="KQL23641"/>
    </source>
</evidence>
<reference evidence="5 7" key="1">
    <citation type="journal article" date="2012" name="Nat. Biotechnol.">
        <title>Reference genome sequence of the model plant Setaria.</title>
        <authorList>
            <person name="Bennetzen J.L."/>
            <person name="Schmutz J."/>
            <person name="Wang H."/>
            <person name="Percifield R."/>
            <person name="Hawkins J."/>
            <person name="Pontaroli A.C."/>
            <person name="Estep M."/>
            <person name="Feng L."/>
            <person name="Vaughn J.N."/>
            <person name="Grimwood J."/>
            <person name="Jenkins J."/>
            <person name="Barry K."/>
            <person name="Lindquist E."/>
            <person name="Hellsten U."/>
            <person name="Deshpande S."/>
            <person name="Wang X."/>
            <person name="Wu X."/>
            <person name="Mitros T."/>
            <person name="Triplett J."/>
            <person name="Yang X."/>
            <person name="Ye C.Y."/>
            <person name="Mauro-Herrera M."/>
            <person name="Wang L."/>
            <person name="Li P."/>
            <person name="Sharma M."/>
            <person name="Sharma R."/>
            <person name="Ronald P.C."/>
            <person name="Panaud O."/>
            <person name="Kellogg E.A."/>
            <person name="Brutnell T.P."/>
            <person name="Doust A.N."/>
            <person name="Tuskan G.A."/>
            <person name="Rokhsar D."/>
            <person name="Devos K.M."/>
        </authorList>
    </citation>
    <scope>NUCLEOTIDE SEQUENCE [LARGE SCALE GENOMIC DNA]</scope>
    <source>
        <strain evidence="7">cv. Yugu1</strain>
        <strain evidence="5">Yugu1</strain>
    </source>
</reference>
<organism evidence="5">
    <name type="scientific">Setaria italica</name>
    <name type="common">Foxtail millet</name>
    <name type="synonym">Panicum italicum</name>
    <dbReference type="NCBI Taxonomy" id="4555"/>
    <lineage>
        <taxon>Eukaryota</taxon>
        <taxon>Viridiplantae</taxon>
        <taxon>Streptophyta</taxon>
        <taxon>Embryophyta</taxon>
        <taxon>Tracheophyta</taxon>
        <taxon>Spermatophyta</taxon>
        <taxon>Magnoliopsida</taxon>
        <taxon>Liliopsida</taxon>
        <taxon>Poales</taxon>
        <taxon>Poaceae</taxon>
        <taxon>PACMAD clade</taxon>
        <taxon>Panicoideae</taxon>
        <taxon>Panicodae</taxon>
        <taxon>Paniceae</taxon>
        <taxon>Cenchrinae</taxon>
        <taxon>Setaria</taxon>
    </lineage>
</organism>
<name>K4A0D2_SETIT</name>
<reference evidence="6" key="3">
    <citation type="submission" date="2018-08" db="UniProtKB">
        <authorList>
            <consortium name="EnsemblPlants"/>
        </authorList>
    </citation>
    <scope>IDENTIFICATION</scope>
    <source>
        <strain evidence="6">Yugu1</strain>
    </source>
</reference>
<evidence type="ECO:0000256" key="4">
    <source>
        <dbReference type="SAM" id="MobiDB-lite"/>
    </source>
</evidence>
<keyword evidence="2" id="KW-0238">DNA-binding</keyword>
<dbReference type="GO" id="GO:0003677">
    <property type="term" value="F:DNA binding"/>
    <property type="evidence" value="ECO:0007669"/>
    <property type="project" value="UniProtKB-KW"/>
</dbReference>
<dbReference type="EMBL" id="CM003529">
    <property type="protein sequence ID" value="RCV10786.1"/>
    <property type="molecule type" value="Genomic_DNA"/>
</dbReference>
<dbReference type="Gramene" id="KQL23641">
    <property type="protein sequence ID" value="KQL23641"/>
    <property type="gene ID" value="SETIT_032321mg"/>
</dbReference>
<dbReference type="GO" id="GO:0003700">
    <property type="term" value="F:DNA-binding transcription factor activity"/>
    <property type="evidence" value="ECO:0007669"/>
    <property type="project" value="InterPro"/>
</dbReference>
<reference evidence="5" key="2">
    <citation type="submission" date="2015-07" db="EMBL/GenBank/DDBJ databases">
        <authorList>
            <person name="Noorani M."/>
        </authorList>
    </citation>
    <scope>NUCLEOTIDE SEQUENCE</scope>
    <source>
        <strain evidence="5">Yugu1</strain>
    </source>
</reference>
<dbReference type="STRING" id="4555.K4A0D2"/>
<dbReference type="eggNOG" id="ENOG502QPP6">
    <property type="taxonomic scope" value="Eukaryota"/>
</dbReference>
<keyword evidence="7" id="KW-1185">Reference proteome</keyword>
<dbReference type="GO" id="GO:0005634">
    <property type="term" value="C:nucleus"/>
    <property type="evidence" value="ECO:0000318"/>
    <property type="project" value="GO_Central"/>
</dbReference>
<dbReference type="PANTHER" id="PTHR22952">
    <property type="entry name" value="CAMP-RESPONSE ELEMENT BINDING PROTEIN-RELATED"/>
    <property type="match status" value="1"/>
</dbReference>
<dbReference type="OrthoDB" id="1927218at2759"/>
<protein>
    <submittedName>
        <fullName evidence="5 6">Uncharacterized protein</fullName>
    </submittedName>
</protein>
<evidence type="ECO:0000256" key="3">
    <source>
        <dbReference type="ARBA" id="ARBA00023242"/>
    </source>
</evidence>
<comment type="subcellular location">
    <subcellularLocation>
        <location evidence="1">Nucleus</location>
    </subcellularLocation>
</comment>
<dbReference type="EnsemblPlants" id="KQL23641">
    <property type="protein sequence ID" value="KQL23641"/>
    <property type="gene ID" value="SETIT_032321mg"/>
</dbReference>
<dbReference type="EMBL" id="AGNK02000894">
    <property type="status" value="NOT_ANNOTATED_CDS"/>
    <property type="molecule type" value="Genomic_DNA"/>
</dbReference>